<dbReference type="Gene3D" id="3.20.20.80">
    <property type="entry name" value="Glycosidases"/>
    <property type="match status" value="1"/>
</dbReference>
<dbReference type="EMBL" id="CP063373">
    <property type="protein sequence ID" value="QOV33864.1"/>
    <property type="molecule type" value="Genomic_DNA"/>
</dbReference>
<dbReference type="InterPro" id="IPR000772">
    <property type="entry name" value="Ricin_B_lectin"/>
</dbReference>
<reference evidence="4 5" key="1">
    <citation type="submission" date="2020-10" db="EMBL/GenBank/DDBJ databases">
        <title>Streptomyces ferrugineus complate genome analysis.</title>
        <authorList>
            <person name="Anwar N."/>
        </authorList>
    </citation>
    <scope>NUCLEOTIDE SEQUENCE [LARGE SCALE GENOMIC DNA]</scope>
    <source>
        <strain evidence="4 5">CCTCC AA2014009</strain>
    </source>
</reference>
<dbReference type="CDD" id="cd00161">
    <property type="entry name" value="beta-trefoil_Ricin-like"/>
    <property type="match status" value="1"/>
</dbReference>
<keyword evidence="1" id="KW-0732">Signal</keyword>
<sequence length="676" mass="73517">MPSRRRTVRALALTVPLALGAGLVAVPSASAADPPSTVTVRIDPSYRQQEFEGWGTSLVWFANVTGGYPDPIRKRLVDMLFGRDGLRLNIARYNIGGGNAPDVRKDYMKVGATMEGFWKAPEGTTREDMDWWDPENPDHWNWAADANQRWWIDQIKGKVTHWEAFSNSPPWFQTVSGYVSGGFNASTDQIRADRVDDFATYLTEVTDRLEKKHHIRFDTIAPLNEPNTPYWGTQLGADGQPTGGRQEGAHAGPELQQKVVLALQRALGEARTRATISAMDETNPKIFTDNWNAYDTTARAAVDQLNVHTYGTGMRTSARDGAKGAGKKLWMSEVEGTWGTGTDFTSMEPGLGIATRMVGDIRELEPSAWVFWQPIEDSIPQAAAGKNWGSIHIPFDCTASDTLETCPIKANSKFHTIRNFTHYIRPGDRFVKTDDASSVAAVKKWGTGATVVHVNDGTAARTVTLDLSRFGYVAPWASVTPVVTSADGALVQGEPVRVRDRSATLTVPAKSVTTFRVSGIGGTARDAALVQPGHTYRLQGVESGRSLAPNDDGTGLVIRTTDTAADAQLWSVRKLSHGDSNRERYALVNSATGKRLAMRDGQAVLEDPGSAPADRAAQWIMSTTGDGTWTFVNAATGRLLDVAGHATADGSRVTTWTPTSGANQRWAVTDETTPRT</sequence>
<feature type="domain" description="Ricin B lectin" evidence="2">
    <location>
        <begin position="616"/>
        <end position="672"/>
    </location>
</feature>
<dbReference type="PANTHER" id="PTHR42767:SF1">
    <property type="entry name" value="ENDO-BETA-1,6-GALACTANASE-LIKE DOMAIN-CONTAINING PROTEIN"/>
    <property type="match status" value="1"/>
</dbReference>
<dbReference type="InterPro" id="IPR039514">
    <property type="entry name" value="6GAL-like"/>
</dbReference>
<feature type="signal peptide" evidence="1">
    <location>
        <begin position="1"/>
        <end position="31"/>
    </location>
</feature>
<evidence type="ECO:0000313" key="5">
    <source>
        <dbReference type="Proteomes" id="UP000594205"/>
    </source>
</evidence>
<dbReference type="Gene3D" id="2.80.10.50">
    <property type="match status" value="1"/>
</dbReference>
<dbReference type="GO" id="GO:0004553">
    <property type="term" value="F:hydrolase activity, hydrolyzing O-glycosyl compounds"/>
    <property type="evidence" value="ECO:0007669"/>
    <property type="project" value="InterPro"/>
</dbReference>
<dbReference type="AlphaFoldDB" id="A0A7M2SC11"/>
<evidence type="ECO:0000259" key="2">
    <source>
        <dbReference type="Pfam" id="PF14200"/>
    </source>
</evidence>
<dbReference type="SUPFAM" id="SSF51445">
    <property type="entry name" value="(Trans)glycosidases"/>
    <property type="match status" value="1"/>
</dbReference>
<dbReference type="InterPro" id="IPR039743">
    <property type="entry name" value="6GAL/EXGAL"/>
</dbReference>
<dbReference type="RefSeq" id="WP_194038739.1">
    <property type="nucleotide sequence ID" value="NZ_CP063373.1"/>
</dbReference>
<dbReference type="SUPFAM" id="SSF50370">
    <property type="entry name" value="Ricin B-like lectins"/>
    <property type="match status" value="1"/>
</dbReference>
<gene>
    <name evidence="4" type="ORF">IM697_27180</name>
</gene>
<evidence type="ECO:0000313" key="4">
    <source>
        <dbReference type="EMBL" id="QOV33864.1"/>
    </source>
</evidence>
<dbReference type="PROSITE" id="PS50231">
    <property type="entry name" value="RICIN_B_LECTIN"/>
    <property type="match status" value="1"/>
</dbReference>
<dbReference type="SUPFAM" id="SSF51011">
    <property type="entry name" value="Glycosyl hydrolase domain"/>
    <property type="match status" value="1"/>
</dbReference>
<protein>
    <submittedName>
        <fullName evidence="4">RICIN domain-containing protein</fullName>
    </submittedName>
</protein>
<dbReference type="InterPro" id="IPR006311">
    <property type="entry name" value="TAT_signal"/>
</dbReference>
<dbReference type="PANTHER" id="PTHR42767">
    <property type="entry name" value="ENDO-BETA-1,6-GALACTANASE"/>
    <property type="match status" value="1"/>
</dbReference>
<evidence type="ECO:0000259" key="3">
    <source>
        <dbReference type="Pfam" id="PF14587"/>
    </source>
</evidence>
<feature type="chain" id="PRO_5031108354" evidence="1">
    <location>
        <begin position="32"/>
        <end position="676"/>
    </location>
</feature>
<dbReference type="Gene3D" id="2.60.40.1180">
    <property type="entry name" value="Golgi alpha-mannosidase II"/>
    <property type="match status" value="1"/>
</dbReference>
<name>A0A7M2SC11_9ACTN</name>
<dbReference type="Pfam" id="PF14200">
    <property type="entry name" value="RicinB_lectin_2"/>
    <property type="match status" value="1"/>
</dbReference>
<dbReference type="PROSITE" id="PS51318">
    <property type="entry name" value="TAT"/>
    <property type="match status" value="1"/>
</dbReference>
<evidence type="ECO:0000256" key="1">
    <source>
        <dbReference type="SAM" id="SignalP"/>
    </source>
</evidence>
<accession>A0A7M2SC11</accession>
<dbReference type="InterPro" id="IPR035992">
    <property type="entry name" value="Ricin_B-like_lectins"/>
</dbReference>
<organism evidence="4 5">
    <name type="scientific">Streptomyces ferrugineus</name>
    <dbReference type="NCBI Taxonomy" id="1413221"/>
    <lineage>
        <taxon>Bacteria</taxon>
        <taxon>Bacillati</taxon>
        <taxon>Actinomycetota</taxon>
        <taxon>Actinomycetes</taxon>
        <taxon>Kitasatosporales</taxon>
        <taxon>Streptomycetaceae</taxon>
        <taxon>Streptomyces</taxon>
    </lineage>
</organism>
<keyword evidence="5" id="KW-1185">Reference proteome</keyword>
<dbReference type="KEGG" id="sfeu:IM697_27180"/>
<proteinExistence type="predicted"/>
<dbReference type="Pfam" id="PF14587">
    <property type="entry name" value="Glyco_hydr_30_2"/>
    <property type="match status" value="1"/>
</dbReference>
<dbReference type="Proteomes" id="UP000594205">
    <property type="component" value="Chromosome"/>
</dbReference>
<feature type="domain" description="Endo-beta-1,6-galactanase-like" evidence="3">
    <location>
        <begin position="37"/>
        <end position="242"/>
    </location>
</feature>
<dbReference type="InterPro" id="IPR017853">
    <property type="entry name" value="GH"/>
</dbReference>
<dbReference type="InterPro" id="IPR013780">
    <property type="entry name" value="Glyco_hydro_b"/>
</dbReference>